<sequence length="305" mass="34431">MSNDSIAKYVRNLVTTMGFDLRKSLRARDMELEAKVMDKFAELGISSTDFEPLKHIHQSGCQYASLCHKDQSMDLKVYIAVYTALVIAVDDLLLDVPAMRTFTHNFGTHEAQGHPVLDCLVHLLRLETPKFFGPFGTNIIITSTLDGVNGLALEAMFPRGFPRAMPGFSCWQRTSVGYGAAYGYFIFPTAEFPESEYLSRYVQILPSLRDILCWVNDVLSFYKERVLAKEVCCISNLAQEKSISELSSLELVCDSALSLDKRIREALGEDETVLGAYVEAILGYIEWHFQVKRYRLHELGLTLKS</sequence>
<dbReference type="SFLD" id="SFLDS00005">
    <property type="entry name" value="Isoprenoid_Synthase_Type_I"/>
    <property type="match status" value="1"/>
</dbReference>
<evidence type="ECO:0000256" key="2">
    <source>
        <dbReference type="ARBA" id="ARBA00023239"/>
    </source>
</evidence>
<dbReference type="InterPro" id="IPR008949">
    <property type="entry name" value="Isoprenoid_synthase_dom_sf"/>
</dbReference>
<name>A0ABY2HAE6_9HYPO</name>
<dbReference type="SFLD" id="SFLDG01021">
    <property type="entry name" value="Trichodiene_Synthase_Like"/>
    <property type="match status" value="1"/>
</dbReference>
<dbReference type="GeneID" id="300575901"/>
<dbReference type="EMBL" id="PPTA01000004">
    <property type="protein sequence ID" value="TFB04634.1"/>
    <property type="molecule type" value="Genomic_DNA"/>
</dbReference>
<dbReference type="SUPFAM" id="SSF48576">
    <property type="entry name" value="Terpenoid synthases"/>
    <property type="match status" value="1"/>
</dbReference>
<comment type="similarity">
    <text evidence="1">Belongs to the trichodiene synthase family.</text>
</comment>
<protein>
    <submittedName>
        <fullName evidence="3">Trichodiene synthase</fullName>
    </submittedName>
</protein>
<reference evidence="3 4" key="1">
    <citation type="submission" date="2018-01" db="EMBL/GenBank/DDBJ databases">
        <title>Genome characterization of the sugarcane-associated fungus Trichoderma ghanense CCMA-1212 and their application in lignocelulose bioconversion.</title>
        <authorList>
            <person name="Steindorff A.S."/>
            <person name="Mendes T.D."/>
            <person name="Vilela E.S.D."/>
            <person name="Rodrigues D.S."/>
            <person name="Formighieri E.F."/>
            <person name="Melo I.S."/>
            <person name="Favaro L.C.L."/>
        </authorList>
    </citation>
    <scope>NUCLEOTIDE SEQUENCE [LARGE SCALE GENOMIC DNA]</scope>
    <source>
        <strain evidence="3 4">CCMA-1212</strain>
    </source>
</reference>
<gene>
    <name evidence="3" type="ORF">CCMA1212_004135</name>
</gene>
<evidence type="ECO:0000313" key="3">
    <source>
        <dbReference type="EMBL" id="TFB04634.1"/>
    </source>
</evidence>
<keyword evidence="2" id="KW-0456">Lyase</keyword>
<dbReference type="InterPro" id="IPR024652">
    <property type="entry name" value="Trichodiene_synth"/>
</dbReference>
<proteinExistence type="inferred from homology"/>
<dbReference type="Pfam" id="PF06330">
    <property type="entry name" value="TRI5"/>
    <property type="match status" value="1"/>
</dbReference>
<dbReference type="Gene3D" id="1.10.600.10">
    <property type="entry name" value="Farnesyl Diphosphate Synthase"/>
    <property type="match status" value="1"/>
</dbReference>
<accession>A0ABY2HAE6</accession>
<dbReference type="Proteomes" id="UP001642720">
    <property type="component" value="Unassembled WGS sequence"/>
</dbReference>
<organism evidence="3 4">
    <name type="scientific">Trichoderma ghanense</name>
    <dbReference type="NCBI Taxonomy" id="65468"/>
    <lineage>
        <taxon>Eukaryota</taxon>
        <taxon>Fungi</taxon>
        <taxon>Dikarya</taxon>
        <taxon>Ascomycota</taxon>
        <taxon>Pezizomycotina</taxon>
        <taxon>Sordariomycetes</taxon>
        <taxon>Hypocreomycetidae</taxon>
        <taxon>Hypocreales</taxon>
        <taxon>Hypocreaceae</taxon>
        <taxon>Trichoderma</taxon>
    </lineage>
</organism>
<keyword evidence="4" id="KW-1185">Reference proteome</keyword>
<dbReference type="RefSeq" id="XP_073560835.1">
    <property type="nucleotide sequence ID" value="XM_073701451.1"/>
</dbReference>
<evidence type="ECO:0000313" key="4">
    <source>
        <dbReference type="Proteomes" id="UP001642720"/>
    </source>
</evidence>
<evidence type="ECO:0000256" key="1">
    <source>
        <dbReference type="ARBA" id="ARBA00007946"/>
    </source>
</evidence>
<comment type="caution">
    <text evidence="3">The sequence shown here is derived from an EMBL/GenBank/DDBJ whole genome shotgun (WGS) entry which is preliminary data.</text>
</comment>